<dbReference type="InParanoid" id="A0A6P7G988"/>
<sequence length="402" mass="46885">MESEDEFLHIYFTHVSQLCYEKAKEHIEKEKEPKGCTTPWGVFLNYLQQLTLTEKSYMEIGFLQNKHKAFFRKDNSLRSVYETMKNDLKKLEDNTKQSAGDIRVQKGSKNIVQFLNARINLIDLYEKIYNMGVNKQIRYNEILTHIESVIEKNSEGFTDIGLTPVKAVFSLECEILEQLFKALTQLQTLEFLPPLALIHGAHTRLAAWESKMQSREIWKLGIFKNSPFPALFQWLQKLKGAVLSKFSLYFHDILAQQTTPHDMRQLCSKLYNDHYQKIVSFQRKYDAAYVILLSEKRIASNSGHDGIIVSHPHRVSPQTDLILKMITETSNDLQIIDKIIYKFITQEQSTYILTIIEPTIYLIILFESKKSEKDTYISNFILDLCQNLRCTKVFTSLKNTNK</sequence>
<protein>
    <submittedName>
        <fullName evidence="1">KICSTOR complex protein C12orf66 homolog isoform X1</fullName>
    </submittedName>
</protein>
<organism evidence="1">
    <name type="scientific">Diabrotica virgifera virgifera</name>
    <name type="common">western corn rootworm</name>
    <dbReference type="NCBI Taxonomy" id="50390"/>
    <lineage>
        <taxon>Eukaryota</taxon>
        <taxon>Metazoa</taxon>
        <taxon>Ecdysozoa</taxon>
        <taxon>Arthropoda</taxon>
        <taxon>Hexapoda</taxon>
        <taxon>Insecta</taxon>
        <taxon>Pterygota</taxon>
        <taxon>Neoptera</taxon>
        <taxon>Endopterygota</taxon>
        <taxon>Coleoptera</taxon>
        <taxon>Polyphaga</taxon>
        <taxon>Cucujiformia</taxon>
        <taxon>Chrysomeloidea</taxon>
        <taxon>Chrysomelidae</taxon>
        <taxon>Galerucinae</taxon>
        <taxon>Diabroticina</taxon>
        <taxon>Diabroticites</taxon>
        <taxon>Diabrotica</taxon>
    </lineage>
</organism>
<dbReference type="PANTHER" id="PTHR31581:SF1">
    <property type="entry name" value="KICSTOR SUBUNIT 2"/>
    <property type="match status" value="1"/>
</dbReference>
<dbReference type="Pfam" id="PF09404">
    <property type="entry name" value="C12orf66_like"/>
    <property type="match status" value="2"/>
</dbReference>
<dbReference type="GO" id="GO:1904262">
    <property type="term" value="P:negative regulation of TORC1 signaling"/>
    <property type="evidence" value="ECO:0007669"/>
    <property type="project" value="TreeGrafter"/>
</dbReference>
<gene>
    <name evidence="1" type="primary">LOC114339256</name>
</gene>
<name>A0A6P7G988_DIAVI</name>
<dbReference type="InterPro" id="IPR018544">
    <property type="entry name" value="KICS_2"/>
</dbReference>
<proteinExistence type="predicted"/>
<dbReference type="SUPFAM" id="SSF160651">
    <property type="entry name" value="FLJ32549 C-terminal domain-like"/>
    <property type="match status" value="1"/>
</dbReference>
<evidence type="ECO:0000313" key="1">
    <source>
        <dbReference type="RefSeq" id="XP_028145684.1"/>
    </source>
</evidence>
<dbReference type="AlphaFoldDB" id="A0A6P7G988"/>
<dbReference type="GO" id="GO:0034198">
    <property type="term" value="P:cellular response to amino acid starvation"/>
    <property type="evidence" value="ECO:0007669"/>
    <property type="project" value="TreeGrafter"/>
</dbReference>
<reference evidence="1" key="1">
    <citation type="submission" date="2025-08" db="UniProtKB">
        <authorList>
            <consortium name="RefSeq"/>
        </authorList>
    </citation>
    <scope>IDENTIFICATION</scope>
    <source>
        <tissue evidence="1">Whole insect</tissue>
    </source>
</reference>
<accession>A0A6P7G988</accession>
<dbReference type="GO" id="GO:0042149">
    <property type="term" value="P:cellular response to glucose starvation"/>
    <property type="evidence" value="ECO:0007669"/>
    <property type="project" value="TreeGrafter"/>
</dbReference>
<dbReference type="GO" id="GO:0061462">
    <property type="term" value="P:protein localization to lysosome"/>
    <property type="evidence" value="ECO:0007669"/>
    <property type="project" value="TreeGrafter"/>
</dbReference>
<dbReference type="PANTHER" id="PTHR31581">
    <property type="entry name" value="KICSTOR COMPLEX PROTEIN C12ORF66"/>
    <property type="match status" value="1"/>
</dbReference>
<dbReference type="RefSeq" id="XP_028145684.1">
    <property type="nucleotide sequence ID" value="XM_028289883.1"/>
</dbReference>
<dbReference type="SUPFAM" id="SSF158548">
    <property type="entry name" value="FLJ32549 domain-like"/>
    <property type="match status" value="1"/>
</dbReference>
<dbReference type="InterPro" id="IPR038060">
    <property type="entry name" value="C12orf66-like_central_sf"/>
</dbReference>
<dbReference type="Gene3D" id="1.10.3450.30">
    <property type="match status" value="1"/>
</dbReference>